<evidence type="ECO:0000256" key="1">
    <source>
        <dbReference type="SAM" id="Phobius"/>
    </source>
</evidence>
<keyword evidence="1" id="KW-0472">Membrane</keyword>
<dbReference type="EMBL" id="KK118863">
    <property type="protein sequence ID" value="KFM74072.1"/>
    <property type="molecule type" value="Genomic_DNA"/>
</dbReference>
<evidence type="ECO:0000313" key="2">
    <source>
        <dbReference type="EMBL" id="KFM74072.1"/>
    </source>
</evidence>
<organism evidence="2 3">
    <name type="scientific">Stegodyphus mimosarum</name>
    <name type="common">African social velvet spider</name>
    <dbReference type="NCBI Taxonomy" id="407821"/>
    <lineage>
        <taxon>Eukaryota</taxon>
        <taxon>Metazoa</taxon>
        <taxon>Ecdysozoa</taxon>
        <taxon>Arthropoda</taxon>
        <taxon>Chelicerata</taxon>
        <taxon>Arachnida</taxon>
        <taxon>Araneae</taxon>
        <taxon>Araneomorphae</taxon>
        <taxon>Entelegynae</taxon>
        <taxon>Eresoidea</taxon>
        <taxon>Eresidae</taxon>
        <taxon>Stegodyphus</taxon>
    </lineage>
</organism>
<keyword evidence="1" id="KW-1133">Transmembrane helix</keyword>
<accession>A0A087U9N3</accession>
<sequence length="67" mass="7737">MPTTLVEISKFSESANNAHNQSSDNHAHNNPSIKQCCGVCFFFFVVFHVKMLFINRLSHFLKFSFKL</sequence>
<reference evidence="2 3" key="1">
    <citation type="submission" date="2013-11" db="EMBL/GenBank/DDBJ databases">
        <title>Genome sequencing of Stegodyphus mimosarum.</title>
        <authorList>
            <person name="Bechsgaard J."/>
        </authorList>
    </citation>
    <scope>NUCLEOTIDE SEQUENCE [LARGE SCALE GENOMIC DNA]</scope>
</reference>
<feature type="transmembrane region" description="Helical" evidence="1">
    <location>
        <begin position="32"/>
        <end position="53"/>
    </location>
</feature>
<keyword evidence="3" id="KW-1185">Reference proteome</keyword>
<dbReference type="Proteomes" id="UP000054359">
    <property type="component" value="Unassembled WGS sequence"/>
</dbReference>
<gene>
    <name evidence="2" type="ORF">X975_24689</name>
</gene>
<feature type="non-terminal residue" evidence="2">
    <location>
        <position position="67"/>
    </location>
</feature>
<keyword evidence="1" id="KW-0812">Transmembrane</keyword>
<dbReference type="AlphaFoldDB" id="A0A087U9N3"/>
<proteinExistence type="predicted"/>
<name>A0A087U9N3_STEMI</name>
<protein>
    <submittedName>
        <fullName evidence="2">Uncharacterized protein</fullName>
    </submittedName>
</protein>
<evidence type="ECO:0000313" key="3">
    <source>
        <dbReference type="Proteomes" id="UP000054359"/>
    </source>
</evidence>